<dbReference type="AlphaFoldDB" id="A8MGJ2"/>
<dbReference type="HOGENOM" id="CLU_167443_2_0_9"/>
<organism evidence="2 3">
    <name type="scientific">Alkaliphilus oremlandii (strain OhILAs)</name>
    <name type="common">Clostridium oremlandii (strain OhILAs)</name>
    <dbReference type="NCBI Taxonomy" id="350688"/>
    <lineage>
        <taxon>Bacteria</taxon>
        <taxon>Bacillati</taxon>
        <taxon>Bacillota</taxon>
        <taxon>Clostridia</taxon>
        <taxon>Peptostreptococcales</taxon>
        <taxon>Natronincolaceae</taxon>
        <taxon>Alkaliphilus</taxon>
    </lineage>
</organism>
<dbReference type="Proteomes" id="UP000000269">
    <property type="component" value="Chromosome"/>
</dbReference>
<dbReference type="KEGG" id="aoe:Clos_1675"/>
<accession>A8MGJ2</accession>
<feature type="domain" description="Putative Se/S carrier protein-like" evidence="1">
    <location>
        <begin position="10"/>
        <end position="80"/>
    </location>
</feature>
<proteinExistence type="predicted"/>
<reference evidence="3" key="1">
    <citation type="submission" date="2007-10" db="EMBL/GenBank/DDBJ databases">
        <title>Complete genome of Alkaliphilus oremlandii OhILAs.</title>
        <authorList>
            <person name="Copeland A."/>
            <person name="Lucas S."/>
            <person name="Lapidus A."/>
            <person name="Barry K."/>
            <person name="Detter J.C."/>
            <person name="Glavina del Rio T."/>
            <person name="Hammon N."/>
            <person name="Israni S."/>
            <person name="Dalin E."/>
            <person name="Tice H."/>
            <person name="Pitluck S."/>
            <person name="Chain P."/>
            <person name="Malfatti S."/>
            <person name="Shin M."/>
            <person name="Vergez L."/>
            <person name="Schmutz J."/>
            <person name="Larimer F."/>
            <person name="Land M."/>
            <person name="Hauser L."/>
            <person name="Kyrpides N."/>
            <person name="Mikhailova N."/>
            <person name="Stolz J.F."/>
            <person name="Dawson A."/>
            <person name="Fisher E."/>
            <person name="Crable B."/>
            <person name="Perera E."/>
            <person name="Lisak J."/>
            <person name="Ranganathan M."/>
            <person name="Basu P."/>
            <person name="Richardson P."/>
        </authorList>
    </citation>
    <scope>NUCLEOTIDE SEQUENCE [LARGE SCALE GENOMIC DNA]</scope>
    <source>
        <strain evidence="3">OhILAs</strain>
    </source>
</reference>
<keyword evidence="3" id="KW-1185">Reference proteome</keyword>
<dbReference type="Pfam" id="PF11823">
    <property type="entry name" value="Se_S_carrier"/>
    <property type="match status" value="1"/>
</dbReference>
<dbReference type="eggNOG" id="ENOG50337W1">
    <property type="taxonomic scope" value="Bacteria"/>
</dbReference>
<name>A8MGJ2_ALKOO</name>
<evidence type="ECO:0000259" key="1">
    <source>
        <dbReference type="Pfam" id="PF11823"/>
    </source>
</evidence>
<evidence type="ECO:0000313" key="3">
    <source>
        <dbReference type="Proteomes" id="UP000000269"/>
    </source>
</evidence>
<dbReference type="OrthoDB" id="1708101at2"/>
<sequence>MERKYMKDNYYIAVFQSRNHSVQLYQYLSRQKYTQYELISTPCRIKAGCSYSIKFTDIKDYDLLKNIADKSNKNIYALYEVTRQNGKRVLNKLDI</sequence>
<gene>
    <name evidence="2" type="ordered locus">Clos_1675</name>
</gene>
<evidence type="ECO:0000313" key="2">
    <source>
        <dbReference type="EMBL" id="ABW19215.1"/>
    </source>
</evidence>
<dbReference type="RefSeq" id="WP_012159527.1">
    <property type="nucleotide sequence ID" value="NC_009922.1"/>
</dbReference>
<dbReference type="EMBL" id="CP000853">
    <property type="protein sequence ID" value="ABW19215.1"/>
    <property type="molecule type" value="Genomic_DNA"/>
</dbReference>
<protein>
    <recommendedName>
        <fullName evidence="1">Putative Se/S carrier protein-like domain-containing protein</fullName>
    </recommendedName>
</protein>
<dbReference type="InterPro" id="IPR021778">
    <property type="entry name" value="Se/S_carrier-like"/>
</dbReference>